<sequence>MYSFIVAATCLVGVTLAQTPPSYTLAKTNNTLGLKYGNINVIAGEVLGYEVSPVPSHEPQLSSSIPLNGTYIAILVDTIANISSTIPADLLWFQQNVTFSSNGIASYDGSSAQVQYLAPSSVGHPYLALLYTQPPNFIIPSNFPYNDTFRAAFNVSRVSADFQTPLLEANYFLLGSNCTYDSTSKAGPYSSGTARHYGPTATGSYHRPSSTGIYNGPAFTSGSSRTKAPFPRFGARY</sequence>
<reference evidence="2" key="1">
    <citation type="submission" date="2023-03" db="EMBL/GenBank/DDBJ databases">
        <title>Complete genome of Cladonia borealis.</title>
        <authorList>
            <person name="Park H."/>
        </authorList>
    </citation>
    <scope>NUCLEOTIDE SEQUENCE</scope>
    <source>
        <strain evidence="2">ANT050790</strain>
    </source>
</reference>
<dbReference type="Gene3D" id="3.90.280.10">
    <property type="entry name" value="PEBP-like"/>
    <property type="match status" value="1"/>
</dbReference>
<feature type="signal peptide" evidence="1">
    <location>
        <begin position="1"/>
        <end position="17"/>
    </location>
</feature>
<dbReference type="AlphaFoldDB" id="A0AA39R1J2"/>
<evidence type="ECO:0008006" key="4">
    <source>
        <dbReference type="Google" id="ProtNLM"/>
    </source>
</evidence>
<protein>
    <recommendedName>
        <fullName evidence="4">PEBP-like protein</fullName>
    </recommendedName>
</protein>
<dbReference type="InterPro" id="IPR036610">
    <property type="entry name" value="PEBP-like_sf"/>
</dbReference>
<proteinExistence type="predicted"/>
<comment type="caution">
    <text evidence="2">The sequence shown here is derived from an EMBL/GenBank/DDBJ whole genome shotgun (WGS) entry which is preliminary data.</text>
</comment>
<feature type="chain" id="PRO_5041327269" description="PEBP-like protein" evidence="1">
    <location>
        <begin position="18"/>
        <end position="237"/>
    </location>
</feature>
<keyword evidence="1" id="KW-0732">Signal</keyword>
<name>A0AA39R1J2_9LECA</name>
<dbReference type="EMBL" id="JAFEKC020000012">
    <property type="protein sequence ID" value="KAK0511924.1"/>
    <property type="molecule type" value="Genomic_DNA"/>
</dbReference>
<accession>A0AA39R1J2</accession>
<organism evidence="2 3">
    <name type="scientific">Cladonia borealis</name>
    <dbReference type="NCBI Taxonomy" id="184061"/>
    <lineage>
        <taxon>Eukaryota</taxon>
        <taxon>Fungi</taxon>
        <taxon>Dikarya</taxon>
        <taxon>Ascomycota</taxon>
        <taxon>Pezizomycotina</taxon>
        <taxon>Lecanoromycetes</taxon>
        <taxon>OSLEUM clade</taxon>
        <taxon>Lecanoromycetidae</taxon>
        <taxon>Lecanorales</taxon>
        <taxon>Lecanorineae</taxon>
        <taxon>Cladoniaceae</taxon>
        <taxon>Cladonia</taxon>
    </lineage>
</organism>
<evidence type="ECO:0000313" key="3">
    <source>
        <dbReference type="Proteomes" id="UP001166286"/>
    </source>
</evidence>
<keyword evidence="3" id="KW-1185">Reference proteome</keyword>
<gene>
    <name evidence="2" type="ORF">JMJ35_005774</name>
</gene>
<evidence type="ECO:0000313" key="2">
    <source>
        <dbReference type="EMBL" id="KAK0511924.1"/>
    </source>
</evidence>
<dbReference type="Proteomes" id="UP001166286">
    <property type="component" value="Unassembled WGS sequence"/>
</dbReference>
<evidence type="ECO:0000256" key="1">
    <source>
        <dbReference type="SAM" id="SignalP"/>
    </source>
</evidence>